<protein>
    <recommendedName>
        <fullName evidence="3">DUF2946 domain-containing protein</fullName>
    </recommendedName>
</protein>
<keyword evidence="2" id="KW-1185">Reference proteome</keyword>
<sequence>MSRRFLSATMIVALAMAFLLAWTGHAYSLSVLSQITAKSAQSLTHDHSHDSSLSCAQCSDHYHSPLTPDHQHETPQIPAAIHFSSHFEASVHLAMLGDSVPWPPIFRIERPPRPVLAS</sequence>
<comment type="caution">
    <text evidence="1">The sequence shown here is derived from an EMBL/GenBank/DDBJ whole genome shotgun (WGS) entry which is preliminary data.</text>
</comment>
<evidence type="ECO:0000313" key="1">
    <source>
        <dbReference type="EMBL" id="TRZ57372.1"/>
    </source>
</evidence>
<reference evidence="1 2" key="1">
    <citation type="journal article" date="2019" name="Biocontrol Sci. Technol.">
        <title>Pseudomonas putida strain B2017 produced as technical grade active ingredient controls fungal and bacterial crop diseases.</title>
        <authorList>
            <person name="Oliver C."/>
            <person name="Hernandez I."/>
            <person name="Caminal M."/>
            <person name="Lara J.M."/>
            <person name="Fernandez C."/>
        </authorList>
    </citation>
    <scope>NUCLEOTIDE SEQUENCE [LARGE SCALE GENOMIC DNA]</scope>
    <source>
        <strain evidence="1 2">B2017</strain>
    </source>
</reference>
<dbReference type="EMBL" id="QWEF01000009">
    <property type="protein sequence ID" value="TRZ57372.1"/>
    <property type="molecule type" value="Genomic_DNA"/>
</dbReference>
<organism evidence="1 2">
    <name type="scientific">Pseudomonas alloputida</name>
    <dbReference type="NCBI Taxonomy" id="1940621"/>
    <lineage>
        <taxon>Bacteria</taxon>
        <taxon>Pseudomonadati</taxon>
        <taxon>Pseudomonadota</taxon>
        <taxon>Gammaproteobacteria</taxon>
        <taxon>Pseudomonadales</taxon>
        <taxon>Pseudomonadaceae</taxon>
        <taxon>Pseudomonas</taxon>
    </lineage>
</organism>
<proteinExistence type="predicted"/>
<gene>
    <name evidence="1" type="ORF">DZA28_29585</name>
</gene>
<name>A0ABY3CXN1_9PSED</name>
<evidence type="ECO:0008006" key="3">
    <source>
        <dbReference type="Google" id="ProtNLM"/>
    </source>
</evidence>
<accession>A0ABY3CXN1</accession>
<evidence type="ECO:0000313" key="2">
    <source>
        <dbReference type="Proteomes" id="UP001165882"/>
    </source>
</evidence>
<dbReference type="Proteomes" id="UP001165882">
    <property type="component" value="Unassembled WGS sequence"/>
</dbReference>